<dbReference type="GO" id="GO:0005634">
    <property type="term" value="C:nucleus"/>
    <property type="evidence" value="ECO:0007669"/>
    <property type="project" value="TreeGrafter"/>
</dbReference>
<dbReference type="Proteomes" id="UP000006514">
    <property type="component" value="Unassembled WGS sequence"/>
</dbReference>
<dbReference type="SUPFAM" id="SSF52540">
    <property type="entry name" value="P-loop containing nucleoside triphosphate hydrolases"/>
    <property type="match status" value="1"/>
</dbReference>
<dbReference type="InterPro" id="IPR027417">
    <property type="entry name" value="P-loop_NTPase"/>
</dbReference>
<evidence type="ECO:0000313" key="5">
    <source>
        <dbReference type="Proteomes" id="UP000006514"/>
    </source>
</evidence>
<accession>J0DBU0</accession>
<dbReference type="Pfam" id="PF09511">
    <property type="entry name" value="RNA_lig_T4_1"/>
    <property type="match status" value="1"/>
</dbReference>
<evidence type="ECO:0000259" key="2">
    <source>
        <dbReference type="Pfam" id="PF08303"/>
    </source>
</evidence>
<dbReference type="GO" id="GO:0005524">
    <property type="term" value="F:ATP binding"/>
    <property type="evidence" value="ECO:0007669"/>
    <property type="project" value="InterPro"/>
</dbReference>
<feature type="region of interest" description="Disordered" evidence="1">
    <location>
        <begin position="1"/>
        <end position="24"/>
    </location>
</feature>
<dbReference type="InterPro" id="IPR015966">
    <property type="entry name" value="tRNA_lig_kin_fungi"/>
</dbReference>
<name>J0DBU0_AURST</name>
<dbReference type="eggNOG" id="ENOG502QQB9">
    <property type="taxonomic scope" value="Eukaryota"/>
</dbReference>
<dbReference type="EMBL" id="JH687817">
    <property type="protein sequence ID" value="EJD39063.1"/>
    <property type="molecule type" value="Genomic_DNA"/>
</dbReference>
<dbReference type="PANTHER" id="PTHR32004:SF1">
    <property type="entry name" value="TRNA LIGASE"/>
    <property type="match status" value="1"/>
</dbReference>
<feature type="domain" description="tRNA ligase kinase" evidence="2">
    <location>
        <begin position="521"/>
        <end position="642"/>
    </location>
</feature>
<dbReference type="Gene3D" id="3.40.50.300">
    <property type="entry name" value="P-loop containing nucleotide triphosphate hydrolases"/>
    <property type="match status" value="1"/>
</dbReference>
<dbReference type="InterPro" id="IPR019039">
    <property type="entry name" value="T4-Rnl1-like_N"/>
</dbReference>
<dbReference type="GO" id="GO:0003972">
    <property type="term" value="F:RNA ligase (ATP) activity"/>
    <property type="evidence" value="ECO:0007669"/>
    <property type="project" value="InterPro"/>
</dbReference>
<sequence length="746" mass="84192">MATRIEGLAQADGPSRASSPHTVASKTLEPLERKWIILPVSVLGCGQAPVARALESMFGFPRAHSIRNAYRNAEGRTILPDDFRDMVVPMLEKNATVIMDRPNHRAEERQAVRDLCSQLEGNVNVLAIAWDFSDLTTAKVANICWSRLRAGVSGEDLQGDLSFASVLRMVREYEAPGADEVDARIELRLDEDLTATLRRVTIGVVEALRIRTPRLSIHAPPAVPRTAIPQSRTQSTLPHVSSSRWDALKAQRAISRPVAVPWLSLRQYTSPLFYVSAKITGCLIMLSALSPESLLITTKYSFGDGSHVAAGERWLDTQLERLDRTRRQLAEYLWYHDWTLMCELCDEMLEQYVFPIPYEQLGLNLHGINKCATSFETEDPDVVEKCAREWGFNPVYCVAADSHTSLDDIVVGSEMHGNRRYDFGSEEPRRPIATVFEQQEFRVYPAWMKRQLQENPGQFRGHWEIIQSLEKFTQWTSSEDGMAALAAGMESDMILDPLPPRYKFEFCSSGKWLILLTGLPGCGKSTVSFALSRIFQWKHLEIRREKFRSPKQARSSFMELVEDALKCRWVVIADGQVIRFVYPDHILIMRRRAFHRAISRERLIGKSEGSKARIIALQWVTNASITRDAVKICIDRLAQRSSEAAGQDEHDRSLKRWLAEYDPIRIDEVDAVLPMVYNEDLGATISRAVSGLARLLSLQEPPPHVIADTVNLLRADDQEMAALDMNGRPSKAASAMVVNARQNHTT</sequence>
<protein>
    <recommendedName>
        <fullName evidence="6">tRNA ligase kinase domain-containing protein</fullName>
    </recommendedName>
</protein>
<dbReference type="InParanoid" id="J0DBU0"/>
<evidence type="ECO:0008006" key="6">
    <source>
        <dbReference type="Google" id="ProtNLM"/>
    </source>
</evidence>
<dbReference type="Pfam" id="PF08303">
    <property type="entry name" value="tRNA_lig_kinase"/>
    <property type="match status" value="2"/>
</dbReference>
<proteinExistence type="predicted"/>
<feature type="domain" description="tRNA ligase kinase" evidence="2">
    <location>
        <begin position="36"/>
        <end position="148"/>
    </location>
</feature>
<feature type="domain" description="T4 RNA ligase 1-like N-terminal" evidence="3">
    <location>
        <begin position="262"/>
        <end position="411"/>
    </location>
</feature>
<evidence type="ECO:0000259" key="3">
    <source>
        <dbReference type="Pfam" id="PF09511"/>
    </source>
</evidence>
<evidence type="ECO:0000256" key="1">
    <source>
        <dbReference type="SAM" id="MobiDB-lite"/>
    </source>
</evidence>
<dbReference type="PANTHER" id="PTHR32004">
    <property type="entry name" value="TRNA LIGASE"/>
    <property type="match status" value="1"/>
</dbReference>
<reference evidence="5" key="1">
    <citation type="journal article" date="2012" name="Science">
        <title>The Paleozoic origin of enzymatic lignin decomposition reconstructed from 31 fungal genomes.</title>
        <authorList>
            <person name="Floudas D."/>
            <person name="Binder M."/>
            <person name="Riley R."/>
            <person name="Barry K."/>
            <person name="Blanchette R.A."/>
            <person name="Henrissat B."/>
            <person name="Martinez A.T."/>
            <person name="Otillar R."/>
            <person name="Spatafora J.W."/>
            <person name="Yadav J.S."/>
            <person name="Aerts A."/>
            <person name="Benoit I."/>
            <person name="Boyd A."/>
            <person name="Carlson A."/>
            <person name="Copeland A."/>
            <person name="Coutinho P.M."/>
            <person name="de Vries R.P."/>
            <person name="Ferreira P."/>
            <person name="Findley K."/>
            <person name="Foster B."/>
            <person name="Gaskell J."/>
            <person name="Glotzer D."/>
            <person name="Gorecki P."/>
            <person name="Heitman J."/>
            <person name="Hesse C."/>
            <person name="Hori C."/>
            <person name="Igarashi K."/>
            <person name="Jurgens J.A."/>
            <person name="Kallen N."/>
            <person name="Kersten P."/>
            <person name="Kohler A."/>
            <person name="Kuees U."/>
            <person name="Kumar T.K.A."/>
            <person name="Kuo A."/>
            <person name="LaButti K."/>
            <person name="Larrondo L.F."/>
            <person name="Lindquist E."/>
            <person name="Ling A."/>
            <person name="Lombard V."/>
            <person name="Lucas S."/>
            <person name="Lundell T."/>
            <person name="Martin R."/>
            <person name="McLaughlin D.J."/>
            <person name="Morgenstern I."/>
            <person name="Morin E."/>
            <person name="Murat C."/>
            <person name="Nagy L.G."/>
            <person name="Nolan M."/>
            <person name="Ohm R.A."/>
            <person name="Patyshakuliyeva A."/>
            <person name="Rokas A."/>
            <person name="Ruiz-Duenas F.J."/>
            <person name="Sabat G."/>
            <person name="Salamov A."/>
            <person name="Samejima M."/>
            <person name="Schmutz J."/>
            <person name="Slot J.C."/>
            <person name="St John F."/>
            <person name="Stenlid J."/>
            <person name="Sun H."/>
            <person name="Sun S."/>
            <person name="Syed K."/>
            <person name="Tsang A."/>
            <person name="Wiebenga A."/>
            <person name="Young D."/>
            <person name="Pisabarro A."/>
            <person name="Eastwood D.C."/>
            <person name="Martin F."/>
            <person name="Cullen D."/>
            <person name="Grigoriev I.V."/>
            <person name="Hibbett D.S."/>
        </authorList>
    </citation>
    <scope>NUCLEOTIDE SEQUENCE [LARGE SCALE GENOMIC DNA]</scope>
    <source>
        <strain evidence="5">TFB10046</strain>
    </source>
</reference>
<evidence type="ECO:0000313" key="4">
    <source>
        <dbReference type="EMBL" id="EJD39063.1"/>
    </source>
</evidence>
<dbReference type="KEGG" id="adl:AURDEDRAFT_171860"/>
<dbReference type="GO" id="GO:0006388">
    <property type="term" value="P:tRNA splicing, via endonucleolytic cleavage and ligation"/>
    <property type="evidence" value="ECO:0007669"/>
    <property type="project" value="InterPro"/>
</dbReference>
<organism evidence="4 5">
    <name type="scientific">Auricularia subglabra (strain TFB-10046 / SS5)</name>
    <name type="common">White-rot fungus</name>
    <name type="synonym">Auricularia delicata (strain TFB10046)</name>
    <dbReference type="NCBI Taxonomy" id="717982"/>
    <lineage>
        <taxon>Eukaryota</taxon>
        <taxon>Fungi</taxon>
        <taxon>Dikarya</taxon>
        <taxon>Basidiomycota</taxon>
        <taxon>Agaricomycotina</taxon>
        <taxon>Agaricomycetes</taxon>
        <taxon>Auriculariales</taxon>
        <taxon>Auriculariaceae</taxon>
        <taxon>Auricularia</taxon>
    </lineage>
</organism>
<gene>
    <name evidence="4" type="ORF">AURDEDRAFT_171860</name>
</gene>
<dbReference type="AlphaFoldDB" id="J0DBU0"/>
<keyword evidence="5" id="KW-1185">Reference proteome</keyword>